<reference evidence="2 3" key="1">
    <citation type="submission" date="2014-10" db="EMBL/GenBank/DDBJ databases">
        <title>Draft genome of the hookworm Ancylostoma caninum.</title>
        <authorList>
            <person name="Mitreva M."/>
        </authorList>
    </citation>
    <scope>NUCLEOTIDE SEQUENCE [LARGE SCALE GENOMIC DNA]</scope>
    <source>
        <strain evidence="2 3">Baltimore</strain>
    </source>
</reference>
<dbReference type="AlphaFoldDB" id="A0A368GLA2"/>
<keyword evidence="1" id="KW-1133">Transmembrane helix</keyword>
<dbReference type="OrthoDB" id="10249567at2759"/>
<evidence type="ECO:0000313" key="2">
    <source>
        <dbReference type="EMBL" id="RCN43677.1"/>
    </source>
</evidence>
<keyword evidence="1" id="KW-0472">Membrane</keyword>
<comment type="caution">
    <text evidence="2">The sequence shown here is derived from an EMBL/GenBank/DDBJ whole genome shotgun (WGS) entry which is preliminary data.</text>
</comment>
<evidence type="ECO:0000256" key="1">
    <source>
        <dbReference type="SAM" id="Phobius"/>
    </source>
</evidence>
<organism evidence="2 3">
    <name type="scientific">Ancylostoma caninum</name>
    <name type="common">Dog hookworm</name>
    <dbReference type="NCBI Taxonomy" id="29170"/>
    <lineage>
        <taxon>Eukaryota</taxon>
        <taxon>Metazoa</taxon>
        <taxon>Ecdysozoa</taxon>
        <taxon>Nematoda</taxon>
        <taxon>Chromadorea</taxon>
        <taxon>Rhabditida</taxon>
        <taxon>Rhabditina</taxon>
        <taxon>Rhabditomorpha</taxon>
        <taxon>Strongyloidea</taxon>
        <taxon>Ancylostomatidae</taxon>
        <taxon>Ancylostomatinae</taxon>
        <taxon>Ancylostoma</taxon>
    </lineage>
</organism>
<protein>
    <submittedName>
        <fullName evidence="2">Uncharacterized protein</fullName>
    </submittedName>
</protein>
<accession>A0A368GLA2</accession>
<keyword evidence="1" id="KW-0812">Transmembrane</keyword>
<name>A0A368GLA2_ANCCA</name>
<dbReference type="EMBL" id="JOJR01000149">
    <property type="protein sequence ID" value="RCN43677.1"/>
    <property type="molecule type" value="Genomic_DNA"/>
</dbReference>
<dbReference type="STRING" id="29170.A0A368GLA2"/>
<feature type="transmembrane region" description="Helical" evidence="1">
    <location>
        <begin position="68"/>
        <end position="95"/>
    </location>
</feature>
<keyword evidence="3" id="KW-1185">Reference proteome</keyword>
<evidence type="ECO:0000313" key="3">
    <source>
        <dbReference type="Proteomes" id="UP000252519"/>
    </source>
</evidence>
<dbReference type="Proteomes" id="UP000252519">
    <property type="component" value="Unassembled WGS sequence"/>
</dbReference>
<gene>
    <name evidence="2" type="ORF">ANCCAN_10321</name>
</gene>
<proteinExistence type="predicted"/>
<sequence>MADCAGPLRPADSWSTTEVRSVTHSHVWTIKGFSQCECRYLETSAKIRDLTVSGSCCYHCFSYPSYFFSFFLLCSSSLTFFFSQSILTVIIDLFVDTVVR</sequence>